<dbReference type="Pfam" id="PF20473">
    <property type="entry name" value="MmeI_Mtase"/>
    <property type="match status" value="1"/>
</dbReference>
<evidence type="ECO:0000259" key="5">
    <source>
        <dbReference type="Pfam" id="PF20473"/>
    </source>
</evidence>
<evidence type="ECO:0000256" key="4">
    <source>
        <dbReference type="ARBA" id="ARBA00047942"/>
    </source>
</evidence>
<dbReference type="Proteomes" id="UP000746595">
    <property type="component" value="Unassembled WGS sequence"/>
</dbReference>
<dbReference type="PANTHER" id="PTHR33841">
    <property type="entry name" value="DNA METHYLTRANSFERASE YEEA-RELATED"/>
    <property type="match status" value="1"/>
</dbReference>
<keyword evidence="7" id="KW-1185">Reference proteome</keyword>
<organism evidence="6 7">
    <name type="scientific">Paeniglutamicibacter terrestris</name>
    <dbReference type="NCBI Taxonomy" id="2723403"/>
    <lineage>
        <taxon>Bacteria</taxon>
        <taxon>Bacillati</taxon>
        <taxon>Actinomycetota</taxon>
        <taxon>Actinomycetes</taxon>
        <taxon>Micrococcales</taxon>
        <taxon>Micrococcaceae</taxon>
        <taxon>Paeniglutamicibacter</taxon>
    </lineage>
</organism>
<dbReference type="EC" id="2.1.1.72" evidence="1"/>
<comment type="caution">
    <text evidence="6">The sequence shown here is derived from an EMBL/GenBank/DDBJ whole genome shotgun (WGS) entry which is preliminary data.</text>
</comment>
<dbReference type="PANTHER" id="PTHR33841:SF1">
    <property type="entry name" value="DNA METHYLTRANSFERASE A"/>
    <property type="match status" value="1"/>
</dbReference>
<name>A0ABX1G1Q4_9MICC</name>
<evidence type="ECO:0000256" key="1">
    <source>
        <dbReference type="ARBA" id="ARBA00011900"/>
    </source>
</evidence>
<evidence type="ECO:0000256" key="3">
    <source>
        <dbReference type="ARBA" id="ARBA00022679"/>
    </source>
</evidence>
<dbReference type="InterPro" id="IPR050953">
    <property type="entry name" value="N4_N6_ade-DNA_methylase"/>
</dbReference>
<dbReference type="InterPro" id="IPR029063">
    <property type="entry name" value="SAM-dependent_MTases_sf"/>
</dbReference>
<dbReference type="SUPFAM" id="SSF53335">
    <property type="entry name" value="S-adenosyl-L-methionine-dependent methyltransferases"/>
    <property type="match status" value="1"/>
</dbReference>
<dbReference type="Gene3D" id="3.40.50.150">
    <property type="entry name" value="Vaccinia Virus protein VP39"/>
    <property type="match status" value="2"/>
</dbReference>
<protein>
    <recommendedName>
        <fullName evidence="1">site-specific DNA-methyltransferase (adenine-specific)</fullName>
        <ecNumber evidence="1">2.1.1.72</ecNumber>
    </recommendedName>
</protein>
<sequence length="1542" mass="172551">MPSFDSIIVGEDWISEHYFTTDSTKESFQGEVLKRRKIWDEGGKAGHETALTRFSQHRGELQVRLAELAEDPTGAHDAYKLLRTALGFNGVVSAITAQRSGTETVVPFVWNGAGGEILLLESAPADSIEDFLGASKPLGRVVADGKEDTERTTAKLISELYLADTPPKYIVAMAGKWLVLTEQERWAEGRYLAADVLLVADRNDGKKGQEIDRFLAALGRDALMPSPDGTIWWDEILESSVKHTVGVSKDLREGIRRSIEIIANDVLARRALTDTQLEAIDGQMLARQSLRFLYRILFLLYAEASPELGVLPVGAGEYNEGYGLDRLRELTLVEIHEDSSLRGTHIFESLNGLFELVDSGHDPVAGLDEGTDTSANEGLRFDALKADLFDPKATSLINETKLSNSELQSVLQYLLLSKESRGKDRGFISYAELGINQLGAVYEGLMSYTGFIAEADLHEVAKDGDASKGSWVVPTDRSESIESKHFIKERNERTGELETVVHPKGSFVFRLAGRERQQSASYYTPEVLTTFVVSQAIEELLDQNGTPTSADDILKLTVCEPALGSGAFAIEAVRQLAGEYLKRKQDEIDVKIPADEYPQELQKVKAQIALHQVHGVDLNSTAVELAEVSLWLDTMAKDLQAPWFGLRLRRGNSLIGARRATYSVDAVRSKSHLTDEPQANPLKGLVEALENDSVDSSVDGRIHHFLLPGEGWGAASDAKEVKDLAAEEQKALKTWAKSTRVALKKPQIERLKSLSERVEVLWKVALRRLQIAESQAKRFVDYWPHERAEESTTVTRAEIESALSDPNGAYQRLKRVMNAWNALWFWPLTESVVEPPCMDEWIDALEAILGKPIAESAKGPRKFGQSAGQTSVLSAAGWNDLAMFEVYDFPLAGMKDSEELVESFPWLVVCDRIAEEQGFFHWELEFASVFGRGGFDLQVGNPPWVRPRSDEAALLAEHDAWWQLVEKPTQAVIRKKREETLALPGAKRDYIDAAVPTPVLAEFLGAASQYPVLSGLQPDLYRSFMARTWMSASPDGVVALIHPESHFTEKKAHNLRAATYRRLRRHWQFRNAMLLFEVHDSVYYGVHVYGASRENPHFQMAASLYHPDTVARSLAHEGGTEVPGLKTAEGKWDTRPHPERIVNVDLDVLKVWADILDEPGTSPLQARMVYPVNRASMNVLEKLSKAPRVRELGLQYSRGWDESIDRKKGYFEVGSKINNSWDDVILQGPHFTVANPFYKEPNPTMKSNQDYIEVDLEALPEDFIPRTSYQPVRDGSVNYDRDYTTWEFEGEKRSARDHFRISWRLMAATSNVRTFYPSIVPPGTAHVNGVISGYGTVFDNSATMLECAGLLGSIVVDFLAKAGSLGHFYGSVVDGLPIKLGGLLQQQIVSRTAALICLTDAYAHIWNGSMDKPWRPEMAVRVAAQRRHLQVELDALAAITLELTVDELCTIYRTQFPVLRGYEQNDLYDANGRKVPGEINKLYRQRGESLSVEERSWAHPHSGVEYVFEFPFRGFDREEDMRTAYAHFEQLLAEKQIEELVK</sequence>
<dbReference type="EMBL" id="JAAWVT010000001">
    <property type="protein sequence ID" value="NKG19884.1"/>
    <property type="molecule type" value="Genomic_DNA"/>
</dbReference>
<proteinExistence type="predicted"/>
<gene>
    <name evidence="6" type="ORF">HED64_04055</name>
</gene>
<comment type="catalytic activity">
    <reaction evidence="4">
        <text>a 2'-deoxyadenosine in DNA + S-adenosyl-L-methionine = an N(6)-methyl-2'-deoxyadenosine in DNA + S-adenosyl-L-homocysteine + H(+)</text>
        <dbReference type="Rhea" id="RHEA:15197"/>
        <dbReference type="Rhea" id="RHEA-COMP:12418"/>
        <dbReference type="Rhea" id="RHEA-COMP:12419"/>
        <dbReference type="ChEBI" id="CHEBI:15378"/>
        <dbReference type="ChEBI" id="CHEBI:57856"/>
        <dbReference type="ChEBI" id="CHEBI:59789"/>
        <dbReference type="ChEBI" id="CHEBI:90615"/>
        <dbReference type="ChEBI" id="CHEBI:90616"/>
        <dbReference type="EC" id="2.1.1.72"/>
    </reaction>
</comment>
<reference evidence="6 7" key="1">
    <citation type="submission" date="2020-04" db="EMBL/GenBank/DDBJ databases">
        <title>Paeniglutamicibacter sp. ANT13_2, a novel actinomycete isolated from sediment in Antarctica.</title>
        <authorList>
            <person name="Sakdapetsiri C."/>
            <person name="Pinyakong O."/>
        </authorList>
    </citation>
    <scope>NUCLEOTIDE SEQUENCE [LARGE SCALE GENOMIC DNA]</scope>
    <source>
        <strain evidence="6 7">ANT13_2</strain>
    </source>
</reference>
<feature type="domain" description="MmeI-like DNA-methyltransferase" evidence="5">
    <location>
        <begin position="551"/>
        <end position="636"/>
    </location>
</feature>
<evidence type="ECO:0000313" key="7">
    <source>
        <dbReference type="Proteomes" id="UP000746595"/>
    </source>
</evidence>
<dbReference type="GO" id="GO:0032259">
    <property type="term" value="P:methylation"/>
    <property type="evidence" value="ECO:0007669"/>
    <property type="project" value="UniProtKB-KW"/>
</dbReference>
<dbReference type="GO" id="GO:0008168">
    <property type="term" value="F:methyltransferase activity"/>
    <property type="evidence" value="ECO:0007669"/>
    <property type="project" value="UniProtKB-KW"/>
</dbReference>
<accession>A0ABX1G1Q4</accession>
<keyword evidence="3" id="KW-0808">Transferase</keyword>
<dbReference type="InterPro" id="IPR046816">
    <property type="entry name" value="MmeI_Mtase"/>
</dbReference>
<keyword evidence="2 6" id="KW-0489">Methyltransferase</keyword>
<evidence type="ECO:0000313" key="6">
    <source>
        <dbReference type="EMBL" id="NKG19884.1"/>
    </source>
</evidence>
<evidence type="ECO:0000256" key="2">
    <source>
        <dbReference type="ARBA" id="ARBA00022603"/>
    </source>
</evidence>